<dbReference type="EMBL" id="LSYV01000002">
    <property type="protein sequence ID" value="KXZ56702.1"/>
    <property type="molecule type" value="Genomic_DNA"/>
</dbReference>
<evidence type="ECO:0000259" key="3">
    <source>
        <dbReference type="Pfam" id="PF17830"/>
    </source>
</evidence>
<name>A0A150H3T4_GONPE</name>
<dbReference type="OrthoDB" id="533763at2759"/>
<proteinExistence type="predicted"/>
<evidence type="ECO:0000313" key="4">
    <source>
        <dbReference type="EMBL" id="KXZ56702.1"/>
    </source>
</evidence>
<feature type="domain" description="STI1/HOP DP" evidence="3">
    <location>
        <begin position="93"/>
        <end position="149"/>
    </location>
</feature>
<evidence type="ECO:0000313" key="5">
    <source>
        <dbReference type="Proteomes" id="UP000075714"/>
    </source>
</evidence>
<protein>
    <recommendedName>
        <fullName evidence="3">STI1/HOP DP domain-containing protein</fullName>
    </recommendedName>
</protein>
<dbReference type="Proteomes" id="UP000075714">
    <property type="component" value="Unassembled WGS sequence"/>
</dbReference>
<evidence type="ECO:0000256" key="2">
    <source>
        <dbReference type="SAM" id="MobiDB-lite"/>
    </source>
</evidence>
<comment type="caution">
    <text evidence="4">The sequence shown here is derived from an EMBL/GenBank/DDBJ whole genome shotgun (WGS) entry which is preliminary data.</text>
</comment>
<dbReference type="Gene3D" id="1.10.260.100">
    <property type="match status" value="1"/>
</dbReference>
<dbReference type="STRING" id="33097.A0A150H3T4"/>
<dbReference type="AlphaFoldDB" id="A0A150H3T4"/>
<accession>A0A150H3T4</accession>
<dbReference type="InterPro" id="IPR041243">
    <property type="entry name" value="STI1/HOP_DP"/>
</dbReference>
<keyword evidence="1" id="KW-0677">Repeat</keyword>
<gene>
    <name evidence="4" type="ORF">GPECTOR_1g632</name>
</gene>
<reference evidence="5" key="1">
    <citation type="journal article" date="2016" name="Nat. Commun.">
        <title>The Gonium pectorale genome demonstrates co-option of cell cycle regulation during the evolution of multicellularity.</title>
        <authorList>
            <person name="Hanschen E.R."/>
            <person name="Marriage T.N."/>
            <person name="Ferris P.J."/>
            <person name="Hamaji T."/>
            <person name="Toyoda A."/>
            <person name="Fujiyama A."/>
            <person name="Neme R."/>
            <person name="Noguchi H."/>
            <person name="Minakuchi Y."/>
            <person name="Suzuki M."/>
            <person name="Kawai-Toyooka H."/>
            <person name="Smith D.R."/>
            <person name="Sparks H."/>
            <person name="Anderson J."/>
            <person name="Bakaric R."/>
            <person name="Luria V."/>
            <person name="Karger A."/>
            <person name="Kirschner M.W."/>
            <person name="Durand P.M."/>
            <person name="Michod R.E."/>
            <person name="Nozaki H."/>
            <person name="Olson B.J."/>
        </authorList>
    </citation>
    <scope>NUCLEOTIDE SEQUENCE [LARGE SCALE GENOMIC DNA]</scope>
    <source>
        <strain evidence="5">NIES-2863</strain>
    </source>
</reference>
<sequence>MVVTPPQTAESARKAAPSLKKGFFDAPPKRKLKPPGEQKPTASAREEIPMIRAKQPHTGGPAIPDFLRVEPDEQERRYMAMKNELIEKLKPTPDMVSQIGQDPSLLACFDDPEVMAAVNDIAANPGSFKKYKDKPKVMAFYKAMGQLMGEKLEKVEQRKTEKA</sequence>
<dbReference type="Pfam" id="PF17830">
    <property type="entry name" value="STI1-HOP_DP"/>
    <property type="match status" value="1"/>
</dbReference>
<keyword evidence="5" id="KW-1185">Reference proteome</keyword>
<organism evidence="4 5">
    <name type="scientific">Gonium pectorale</name>
    <name type="common">Green alga</name>
    <dbReference type="NCBI Taxonomy" id="33097"/>
    <lineage>
        <taxon>Eukaryota</taxon>
        <taxon>Viridiplantae</taxon>
        <taxon>Chlorophyta</taxon>
        <taxon>core chlorophytes</taxon>
        <taxon>Chlorophyceae</taxon>
        <taxon>CS clade</taxon>
        <taxon>Chlamydomonadales</taxon>
        <taxon>Volvocaceae</taxon>
        <taxon>Gonium</taxon>
    </lineage>
</organism>
<feature type="compositionally biased region" description="Polar residues" evidence="2">
    <location>
        <begin position="1"/>
        <end position="10"/>
    </location>
</feature>
<feature type="region of interest" description="Disordered" evidence="2">
    <location>
        <begin position="1"/>
        <end position="66"/>
    </location>
</feature>
<evidence type="ECO:0000256" key="1">
    <source>
        <dbReference type="ARBA" id="ARBA00022737"/>
    </source>
</evidence>